<proteinExistence type="predicted"/>
<gene>
    <name evidence="1" type="ORF">STSP_02550</name>
</gene>
<sequence>MWSSDLFGVPSALIPRDDHLGISREHVYYRAARSRGEKVPARILWYASSDKNQSVSAVIACSRFDATVVDTGRSLYNRFRHLGVWGLDDILRACGDRGQARALLFSDTEIFPRPVGLHKVQSLAAQRQHPLGVQSVFEITPDLFSAIYQEGQPAQ</sequence>
<name>A0A177I0A5_9ACTN</name>
<organism evidence="1 2">
    <name type="scientific">Streptomyces jeddahensis</name>
    <dbReference type="NCBI Taxonomy" id="1716141"/>
    <lineage>
        <taxon>Bacteria</taxon>
        <taxon>Bacillati</taxon>
        <taxon>Actinomycetota</taxon>
        <taxon>Actinomycetes</taxon>
        <taxon>Kitasatosporales</taxon>
        <taxon>Streptomycetaceae</taxon>
        <taxon>Streptomyces</taxon>
    </lineage>
</organism>
<dbReference type="PATRIC" id="fig|1716141.3.peg.270"/>
<evidence type="ECO:0000313" key="2">
    <source>
        <dbReference type="Proteomes" id="UP000077381"/>
    </source>
</evidence>
<protein>
    <submittedName>
        <fullName evidence="1">Uncharacterized protein</fullName>
    </submittedName>
</protein>
<evidence type="ECO:0000313" key="1">
    <source>
        <dbReference type="EMBL" id="OAH16380.1"/>
    </source>
</evidence>
<comment type="caution">
    <text evidence="1">The sequence shown here is derived from an EMBL/GenBank/DDBJ whole genome shotgun (WGS) entry which is preliminary data.</text>
</comment>
<reference evidence="1 2" key="1">
    <citation type="submission" date="2015-12" db="EMBL/GenBank/DDBJ databases">
        <title>Genome sequence of Streptomyces sp. G25.</title>
        <authorList>
            <person name="Poehlein A."/>
            <person name="Roettig A."/>
            <person name="Hiessl S."/>
            <person name="Hauschild P."/>
            <person name="Schauer J."/>
            <person name="Madkour M.H."/>
            <person name="Al-Ansari A.M."/>
            <person name="Almakishah N.H."/>
            <person name="Steinbuechel A."/>
            <person name="Daniel R."/>
        </authorList>
    </citation>
    <scope>NUCLEOTIDE SEQUENCE [LARGE SCALE GENOMIC DNA]</scope>
    <source>
        <strain evidence="2">G25(2015)</strain>
    </source>
</reference>
<keyword evidence="2" id="KW-1185">Reference proteome</keyword>
<dbReference type="Proteomes" id="UP000077381">
    <property type="component" value="Unassembled WGS sequence"/>
</dbReference>
<dbReference type="EMBL" id="LOHS01000019">
    <property type="protein sequence ID" value="OAH16380.1"/>
    <property type="molecule type" value="Genomic_DNA"/>
</dbReference>
<dbReference type="STRING" id="1716141.STSP_02550"/>
<accession>A0A177I0A5</accession>
<dbReference type="AlphaFoldDB" id="A0A177I0A5"/>